<feature type="chain" id="PRO_5012816860" description="Lipoprotein" evidence="1">
    <location>
        <begin position="22"/>
        <end position="162"/>
    </location>
</feature>
<dbReference type="AlphaFoldDB" id="A0A1M7YWQ8"/>
<dbReference type="RefSeq" id="WP_073583569.1">
    <property type="nucleotide sequence ID" value="NZ_AP024898.1"/>
</dbReference>
<keyword evidence="1" id="KW-0732">Signal</keyword>
<feature type="signal peptide" evidence="1">
    <location>
        <begin position="1"/>
        <end position="21"/>
    </location>
</feature>
<dbReference type="OrthoDB" id="6215769at2"/>
<sequence>MMIQRTSILSVLCLLSGLMLSGCGGGGGGGGGSSAGSATQGATASAQAVEDLNVPDDFDYASTRDITLEINMTSLSGSRSYASVYTRFTQSTDGTFRPDPGSRLVNTALTDGTAIFTVTVPAADTQLLIEIWVIGNTSPVQRVITIEPVSGPGAEYQYLLTD</sequence>
<dbReference type="PROSITE" id="PS51257">
    <property type="entry name" value="PROKAR_LIPOPROTEIN"/>
    <property type="match status" value="1"/>
</dbReference>
<evidence type="ECO:0000313" key="2">
    <source>
        <dbReference type="EMBL" id="SHO57028.1"/>
    </source>
</evidence>
<gene>
    <name evidence="2" type="ORF">VQ7734_02797</name>
</gene>
<dbReference type="Proteomes" id="UP000184600">
    <property type="component" value="Unassembled WGS sequence"/>
</dbReference>
<proteinExistence type="predicted"/>
<organism evidence="2 3">
    <name type="scientific">Vibrio quintilis</name>
    <dbReference type="NCBI Taxonomy" id="1117707"/>
    <lineage>
        <taxon>Bacteria</taxon>
        <taxon>Pseudomonadati</taxon>
        <taxon>Pseudomonadota</taxon>
        <taxon>Gammaproteobacteria</taxon>
        <taxon>Vibrionales</taxon>
        <taxon>Vibrionaceae</taxon>
        <taxon>Vibrio</taxon>
    </lineage>
</organism>
<keyword evidence="3" id="KW-1185">Reference proteome</keyword>
<dbReference type="STRING" id="1117707.VQ7734_02797"/>
<evidence type="ECO:0000256" key="1">
    <source>
        <dbReference type="SAM" id="SignalP"/>
    </source>
</evidence>
<accession>A0A1M7YWQ8</accession>
<protein>
    <recommendedName>
        <fullName evidence="4">Lipoprotein</fullName>
    </recommendedName>
</protein>
<name>A0A1M7YWQ8_9VIBR</name>
<evidence type="ECO:0000313" key="3">
    <source>
        <dbReference type="Proteomes" id="UP000184600"/>
    </source>
</evidence>
<reference evidence="3" key="1">
    <citation type="submission" date="2016-12" db="EMBL/GenBank/DDBJ databases">
        <authorList>
            <person name="Rodrigo-Torres L."/>
            <person name="Arahal R.D."/>
            <person name="Lucena T."/>
        </authorList>
    </citation>
    <scope>NUCLEOTIDE SEQUENCE [LARGE SCALE GENOMIC DNA]</scope>
</reference>
<evidence type="ECO:0008006" key="4">
    <source>
        <dbReference type="Google" id="ProtNLM"/>
    </source>
</evidence>
<dbReference type="EMBL" id="FRFG01000031">
    <property type="protein sequence ID" value="SHO57028.1"/>
    <property type="molecule type" value="Genomic_DNA"/>
</dbReference>